<dbReference type="PANTHER" id="PTHR48021">
    <property type="match status" value="1"/>
</dbReference>
<feature type="transmembrane region" description="Helical" evidence="5">
    <location>
        <begin position="115"/>
        <end position="134"/>
    </location>
</feature>
<reference evidence="7" key="1">
    <citation type="journal article" date="2021" name="Mol. Ecol. Resour.">
        <title>Apolygus lucorum genome provides insights into omnivorousness and mesophyll feeding.</title>
        <authorList>
            <person name="Liu Y."/>
            <person name="Liu H."/>
            <person name="Wang H."/>
            <person name="Huang T."/>
            <person name="Liu B."/>
            <person name="Yang B."/>
            <person name="Yin L."/>
            <person name="Li B."/>
            <person name="Zhang Y."/>
            <person name="Zhang S."/>
            <person name="Jiang F."/>
            <person name="Zhang X."/>
            <person name="Ren Y."/>
            <person name="Wang B."/>
            <person name="Wang S."/>
            <person name="Lu Y."/>
            <person name="Wu K."/>
            <person name="Fan W."/>
            <person name="Wang G."/>
        </authorList>
    </citation>
    <scope>NUCLEOTIDE SEQUENCE</scope>
    <source>
        <strain evidence="7">12Hb</strain>
    </source>
</reference>
<name>A0A8S9XP96_APOLU</name>
<evidence type="ECO:0000313" key="8">
    <source>
        <dbReference type="Proteomes" id="UP000466442"/>
    </source>
</evidence>
<dbReference type="SUPFAM" id="SSF103473">
    <property type="entry name" value="MFS general substrate transporter"/>
    <property type="match status" value="1"/>
</dbReference>
<dbReference type="OrthoDB" id="6612291at2759"/>
<keyword evidence="2 5" id="KW-0812">Transmembrane</keyword>
<dbReference type="GO" id="GO:0022857">
    <property type="term" value="F:transmembrane transporter activity"/>
    <property type="evidence" value="ECO:0007669"/>
    <property type="project" value="InterPro"/>
</dbReference>
<dbReference type="EMBL" id="WIXP02000006">
    <property type="protein sequence ID" value="KAF6209415.1"/>
    <property type="molecule type" value="Genomic_DNA"/>
</dbReference>
<gene>
    <name evidence="7" type="ORF">GE061_015162</name>
</gene>
<evidence type="ECO:0000313" key="7">
    <source>
        <dbReference type="EMBL" id="KAF6209415.1"/>
    </source>
</evidence>
<dbReference type="PROSITE" id="PS50850">
    <property type="entry name" value="MFS"/>
    <property type="match status" value="1"/>
</dbReference>
<dbReference type="Proteomes" id="UP000466442">
    <property type="component" value="Unassembled WGS sequence"/>
</dbReference>
<keyword evidence="4 5" id="KW-0472">Membrane</keyword>
<accession>A0A8S9XP96</accession>
<feature type="transmembrane region" description="Helical" evidence="5">
    <location>
        <begin position="77"/>
        <end position="95"/>
    </location>
</feature>
<keyword evidence="3 5" id="KW-1133">Transmembrane helix</keyword>
<evidence type="ECO:0000256" key="3">
    <source>
        <dbReference type="ARBA" id="ARBA00022989"/>
    </source>
</evidence>
<keyword evidence="8" id="KW-1185">Reference proteome</keyword>
<organism evidence="7 8">
    <name type="scientific">Apolygus lucorum</name>
    <name type="common">Small green plant bug</name>
    <name type="synonym">Lygocoris lucorum</name>
    <dbReference type="NCBI Taxonomy" id="248454"/>
    <lineage>
        <taxon>Eukaryota</taxon>
        <taxon>Metazoa</taxon>
        <taxon>Ecdysozoa</taxon>
        <taxon>Arthropoda</taxon>
        <taxon>Hexapoda</taxon>
        <taxon>Insecta</taxon>
        <taxon>Pterygota</taxon>
        <taxon>Neoptera</taxon>
        <taxon>Paraneoptera</taxon>
        <taxon>Hemiptera</taxon>
        <taxon>Heteroptera</taxon>
        <taxon>Panheteroptera</taxon>
        <taxon>Cimicomorpha</taxon>
        <taxon>Miridae</taxon>
        <taxon>Mirini</taxon>
        <taxon>Apolygus</taxon>
    </lineage>
</organism>
<dbReference type="GO" id="GO:0016020">
    <property type="term" value="C:membrane"/>
    <property type="evidence" value="ECO:0007669"/>
    <property type="project" value="UniProtKB-SubCell"/>
</dbReference>
<feature type="transmembrane region" description="Helical" evidence="5">
    <location>
        <begin position="203"/>
        <end position="221"/>
    </location>
</feature>
<comment type="caution">
    <text evidence="7">The sequence shown here is derived from an EMBL/GenBank/DDBJ whole genome shotgun (WGS) entry which is preliminary data.</text>
</comment>
<evidence type="ECO:0000259" key="6">
    <source>
        <dbReference type="PROSITE" id="PS50850"/>
    </source>
</evidence>
<dbReference type="InterPro" id="IPR050549">
    <property type="entry name" value="MFS_Trehalose_Transporter"/>
</dbReference>
<dbReference type="PRINTS" id="PR00171">
    <property type="entry name" value="SUGRTRNSPORT"/>
</dbReference>
<dbReference type="Gene3D" id="1.20.1250.20">
    <property type="entry name" value="MFS general substrate transporter like domains"/>
    <property type="match status" value="1"/>
</dbReference>
<comment type="subcellular location">
    <subcellularLocation>
        <location evidence="1">Membrane</location>
        <topology evidence="1">Multi-pass membrane protein</topology>
    </subcellularLocation>
</comment>
<feature type="transmembrane region" description="Helical" evidence="5">
    <location>
        <begin position="227"/>
        <end position="248"/>
    </location>
</feature>
<dbReference type="PROSITE" id="PS00217">
    <property type="entry name" value="SUGAR_TRANSPORT_2"/>
    <property type="match status" value="1"/>
</dbReference>
<dbReference type="AlphaFoldDB" id="A0A8S9XP96"/>
<evidence type="ECO:0000256" key="4">
    <source>
        <dbReference type="ARBA" id="ARBA00023136"/>
    </source>
</evidence>
<dbReference type="InterPro" id="IPR020846">
    <property type="entry name" value="MFS_dom"/>
</dbReference>
<evidence type="ECO:0000256" key="2">
    <source>
        <dbReference type="ARBA" id="ARBA00022692"/>
    </source>
</evidence>
<feature type="domain" description="Major facilitator superfamily (MFS) profile" evidence="6">
    <location>
        <begin position="79"/>
        <end position="340"/>
    </location>
</feature>
<evidence type="ECO:0000256" key="1">
    <source>
        <dbReference type="ARBA" id="ARBA00004141"/>
    </source>
</evidence>
<dbReference type="InterPro" id="IPR036259">
    <property type="entry name" value="MFS_trans_sf"/>
</dbReference>
<dbReference type="PANTHER" id="PTHR48021:SF1">
    <property type="entry name" value="GH07001P-RELATED"/>
    <property type="match status" value="1"/>
</dbReference>
<sequence length="340" mass="36562">MLRFAKFYGKICGTITSQSSNKTLIGIVAAHSVLNRSCYYSVKCSFGVTVRQPHLQGEEAVPLIMVAQNQASRLPQFIAALAATLGGFVMGSQLGWTSPTKDEMVAKYSMSALDWSWVGGILSAGAMVGAFVAGPICDKIGRRTTIILTTIPCTIGWALIIWASETWMVIIGRALLGAMSGVMSCACPLYTNEIAETAIRGTLGTFFQLQVTIGILFSYIIGAAVSVVSLSFICAVIPFVLSLAMFFMPESPTYFLKNGDTSAAKSSLQKLRGSFYNVDDEIVVTQKILDEVEAQKLSFAQAFSTTAAKKGLTIGLAVMFLQQFSGINGVIFYASDIFNR</sequence>
<evidence type="ECO:0000256" key="5">
    <source>
        <dbReference type="SAM" id="Phobius"/>
    </source>
</evidence>
<dbReference type="InterPro" id="IPR005829">
    <property type="entry name" value="Sugar_transporter_CS"/>
</dbReference>
<proteinExistence type="predicted"/>
<protein>
    <recommendedName>
        <fullName evidence="6">Major facilitator superfamily (MFS) profile domain-containing protein</fullName>
    </recommendedName>
</protein>
<dbReference type="InterPro" id="IPR003663">
    <property type="entry name" value="Sugar/inositol_transpt"/>
</dbReference>
<dbReference type="Pfam" id="PF00083">
    <property type="entry name" value="Sugar_tr"/>
    <property type="match status" value="1"/>
</dbReference>
<dbReference type="InterPro" id="IPR005828">
    <property type="entry name" value="MFS_sugar_transport-like"/>
</dbReference>